<gene>
    <name evidence="1" type="ORF">LCGC14_2316890</name>
</gene>
<reference evidence="1" key="1">
    <citation type="journal article" date="2015" name="Nature">
        <title>Complex archaea that bridge the gap between prokaryotes and eukaryotes.</title>
        <authorList>
            <person name="Spang A."/>
            <person name="Saw J.H."/>
            <person name="Jorgensen S.L."/>
            <person name="Zaremba-Niedzwiedzka K."/>
            <person name="Martijn J."/>
            <person name="Lind A.E."/>
            <person name="van Eijk R."/>
            <person name="Schleper C."/>
            <person name="Guy L."/>
            <person name="Ettema T.J."/>
        </authorList>
    </citation>
    <scope>NUCLEOTIDE SEQUENCE</scope>
</reference>
<evidence type="ECO:0008006" key="2">
    <source>
        <dbReference type="Google" id="ProtNLM"/>
    </source>
</evidence>
<proteinExistence type="predicted"/>
<protein>
    <recommendedName>
        <fullName evidence="2">RNase NYN domain-containing protein</fullName>
    </recommendedName>
</protein>
<accession>A0A0F9CJM0</accession>
<comment type="caution">
    <text evidence="1">The sequence shown here is derived from an EMBL/GenBank/DDBJ whole genome shotgun (WGS) entry which is preliminary data.</text>
</comment>
<evidence type="ECO:0000313" key="1">
    <source>
        <dbReference type="EMBL" id="KKL49299.1"/>
    </source>
</evidence>
<dbReference type="EMBL" id="LAZR01033006">
    <property type="protein sequence ID" value="KKL49299.1"/>
    <property type="molecule type" value="Genomic_DNA"/>
</dbReference>
<organism evidence="1">
    <name type="scientific">marine sediment metagenome</name>
    <dbReference type="NCBI Taxonomy" id="412755"/>
    <lineage>
        <taxon>unclassified sequences</taxon>
        <taxon>metagenomes</taxon>
        <taxon>ecological metagenomes</taxon>
    </lineage>
</organism>
<name>A0A0F9CJM0_9ZZZZ</name>
<sequence>MQQFFTMVIKVYWIKPIILLDTSVIAGYDNVIPPKMEYCKLAFNYLRTMYYVIGIADWDLYKVIDDREIFKYYVANRWIIISPQGIKADILLIMKAIQADCIIVTLDKFREHMDIIPSESWLKSHRATFDIIDGEFIIYFPN</sequence>
<dbReference type="Gene3D" id="3.40.50.11980">
    <property type="match status" value="1"/>
</dbReference>
<dbReference type="AlphaFoldDB" id="A0A0F9CJM0"/>